<proteinExistence type="predicted"/>
<evidence type="ECO:0000256" key="1">
    <source>
        <dbReference type="SAM" id="MobiDB-lite"/>
    </source>
</evidence>
<dbReference type="InterPro" id="IPR027417">
    <property type="entry name" value="P-loop_NTPase"/>
</dbReference>
<comment type="caution">
    <text evidence="2">The sequence shown here is derived from an EMBL/GenBank/DDBJ whole genome shotgun (WGS) entry which is preliminary data.</text>
</comment>
<evidence type="ECO:0000313" key="2">
    <source>
        <dbReference type="EMBL" id="VDI43065.1"/>
    </source>
</evidence>
<feature type="compositionally biased region" description="Basic and acidic residues" evidence="1">
    <location>
        <begin position="28"/>
        <end position="41"/>
    </location>
</feature>
<reference evidence="2" key="1">
    <citation type="submission" date="2018-11" db="EMBL/GenBank/DDBJ databases">
        <authorList>
            <person name="Alioto T."/>
            <person name="Alioto T."/>
        </authorList>
    </citation>
    <scope>NUCLEOTIDE SEQUENCE</scope>
</reference>
<dbReference type="EMBL" id="UYJE01006108">
    <property type="protein sequence ID" value="VDI43065.1"/>
    <property type="molecule type" value="Genomic_DNA"/>
</dbReference>
<dbReference type="Gene3D" id="3.40.50.300">
    <property type="entry name" value="P-loop containing nucleotide triphosphate hydrolases"/>
    <property type="match status" value="1"/>
</dbReference>
<accession>A0A8B6F3R5</accession>
<evidence type="ECO:0000313" key="3">
    <source>
        <dbReference type="Proteomes" id="UP000596742"/>
    </source>
</evidence>
<dbReference type="AlphaFoldDB" id="A0A8B6F3R5"/>
<name>A0A8B6F3R5_MYTGA</name>
<dbReference type="Proteomes" id="UP000596742">
    <property type="component" value="Unassembled WGS sequence"/>
</dbReference>
<feature type="compositionally biased region" description="Basic and acidic residues" evidence="1">
    <location>
        <begin position="56"/>
        <end position="71"/>
    </location>
</feature>
<protein>
    <submittedName>
        <fullName evidence="2">Uncharacterized protein</fullName>
    </submittedName>
</protein>
<dbReference type="OrthoDB" id="6152001at2759"/>
<dbReference type="SUPFAM" id="SSF52540">
    <property type="entry name" value="P-loop containing nucleoside triphosphate hydrolases"/>
    <property type="match status" value="1"/>
</dbReference>
<feature type="region of interest" description="Disordered" evidence="1">
    <location>
        <begin position="1"/>
        <end position="84"/>
    </location>
</feature>
<dbReference type="Pfam" id="PF08477">
    <property type="entry name" value="Roc"/>
    <property type="match status" value="1"/>
</dbReference>
<organism evidence="2 3">
    <name type="scientific">Mytilus galloprovincialis</name>
    <name type="common">Mediterranean mussel</name>
    <dbReference type="NCBI Taxonomy" id="29158"/>
    <lineage>
        <taxon>Eukaryota</taxon>
        <taxon>Metazoa</taxon>
        <taxon>Spiralia</taxon>
        <taxon>Lophotrochozoa</taxon>
        <taxon>Mollusca</taxon>
        <taxon>Bivalvia</taxon>
        <taxon>Autobranchia</taxon>
        <taxon>Pteriomorphia</taxon>
        <taxon>Mytilida</taxon>
        <taxon>Mytiloidea</taxon>
        <taxon>Mytilidae</taxon>
        <taxon>Mytilinae</taxon>
        <taxon>Mytilus</taxon>
    </lineage>
</organism>
<feature type="compositionally biased region" description="Polar residues" evidence="1">
    <location>
        <begin position="72"/>
        <end position="82"/>
    </location>
</feature>
<sequence>MTKRILQATNRKQQENEPVSDLSLQVPSEEKQHETENKQNEQELNQPKGQKSVHKTIHEHDEVPKLNDETKYTNNTSFSSRNHSYEKELSRVHVEGNMEKSKEMAYSVDLSSEAQTSFSEINDEIIETFIEKVDDIILDAKAEKEKMTSDGLIECGIWDFAGQKDYYATHQTFFTPHAIYLLVADIKADIKADEEFDFNSIGDYIDFWFDSIHCFCKDMSAEVLCPAIIMVCTGTDKVEQ</sequence>
<feature type="non-terminal residue" evidence="2">
    <location>
        <position position="240"/>
    </location>
</feature>
<keyword evidence="3" id="KW-1185">Reference proteome</keyword>
<gene>
    <name evidence="2" type="ORF">MGAL_10B063366</name>
</gene>